<evidence type="ECO:0000313" key="11">
    <source>
        <dbReference type="EMBL" id="CAJ1965397.1"/>
    </source>
</evidence>
<proteinExistence type="inferred from homology"/>
<evidence type="ECO:0000259" key="10">
    <source>
        <dbReference type="SMART" id="SM00891"/>
    </source>
</evidence>
<dbReference type="Proteomes" id="UP001295423">
    <property type="component" value="Unassembled WGS sequence"/>
</dbReference>
<dbReference type="SMART" id="SM00891">
    <property type="entry name" value="ERCC4"/>
    <property type="match status" value="1"/>
</dbReference>
<dbReference type="CDD" id="cd20078">
    <property type="entry name" value="XPF_nuclease_XPF_euk"/>
    <property type="match status" value="1"/>
</dbReference>
<dbReference type="Gene3D" id="3.40.50.10130">
    <property type="match status" value="1"/>
</dbReference>
<name>A0AAD2JN72_9STRA</name>
<comment type="caution">
    <text evidence="11">The sequence shown here is derived from an EMBL/GenBank/DDBJ whole genome shotgun (WGS) entry which is preliminary data.</text>
</comment>
<dbReference type="GO" id="GO:0000110">
    <property type="term" value="C:nucleotide-excision repair factor 1 complex"/>
    <property type="evidence" value="ECO:0007669"/>
    <property type="project" value="TreeGrafter"/>
</dbReference>
<dbReference type="GO" id="GO:0000712">
    <property type="term" value="P:resolution of meiotic recombination intermediates"/>
    <property type="evidence" value="ECO:0007669"/>
    <property type="project" value="TreeGrafter"/>
</dbReference>
<dbReference type="SUPFAM" id="SSF52980">
    <property type="entry name" value="Restriction endonuclease-like"/>
    <property type="match status" value="1"/>
</dbReference>
<dbReference type="InterPro" id="IPR011335">
    <property type="entry name" value="Restrct_endonuc-II-like"/>
</dbReference>
<sequence>MAGTKNKPKKPKKQKKALIPDGLLPAYLASAFGDLYEEDGLMVMARGLGWLNLLAAFCRFYGDVQDGYLSLLKEENPNEKRTKPPLVMVLGMKDTECAALTSLLETWGTPHELQPTILTNENGGSDDRRELYSRGGVFCITSRILIVDLLTKTVSPDEIEGMMVTHADQVTNDSTSAFIIRIFTSLKQREKCFIKAITGRPEGLAMGFNKVDKTLKALQVRNLFLYPRFHEHVKQELEVGQPDLEELHQPLSPLMSEIQLALVSAVQACLRELKRSTPFVEWQNSELSIENCVTTSFDRMITKQLEKDWHRLKPETKQLSQDLRTLRTLFQSLIQYDCIKFYSFINSIKTMSASSRRPSMWLLTPAAEVMFKKAKERMYTIKKGKPTAKVPNPVSRLRRVLEENPKWMLLKNVLLEIKEEESKHSQGKRFAPTILVMCKDAQTTQILKTYLYEGKDQLMLDRWHRWLITNNDRSKNFVNGKIPEETRLLAEEEGSVGLKLKHSNQDRRANAKKRQLNTVPDFLRKRRRIALEKGRNGAFSSTEDREREAVLEEALEEVEHQYESKPAAASKRDLVAEGNQLEEEMYQTSFIEEPRIVIKSLSSVEADEGASLLQDVMPDYVILYDSDVAFIRSLEVYSAMNPIEDRKLKIYFLIFSASAEDKVFRKNLEREQKAFVDLIEHKQKMPPPVLNTEATQECREAILHGSIGGTYAGGSLPLAFDTRRAKGINKNDIRRDIAVDVREFRAALPSILHQGGMRLAPVTLTVGDFVLSSVHCIERKSISDLFGSLASGRLYTQAEAMSKYYKVPALLIEFDPSKSFCLQNSNDMGLDIKMDSICSKLVILTLHFPKLRILWSKSPHETLELFKTLKQNHDEVDVDKAVEIGRSDSIEALLTTEGDGEEEEEDQINEAARDMLLRLPGVNVNNARKIMRECESLAELSRMSRQELRNIAGPLAGQKLFSFFRQNLKST</sequence>
<comment type="subcellular location">
    <subcellularLocation>
        <location evidence="1">Nucleus</location>
    </subcellularLocation>
</comment>
<evidence type="ECO:0000256" key="7">
    <source>
        <dbReference type="ARBA" id="ARBA00023125"/>
    </source>
</evidence>
<dbReference type="Pfam" id="PF02732">
    <property type="entry name" value="ERCC4"/>
    <property type="match status" value="1"/>
</dbReference>
<keyword evidence="6" id="KW-0378">Hydrolase</keyword>
<evidence type="ECO:0000256" key="5">
    <source>
        <dbReference type="ARBA" id="ARBA00022763"/>
    </source>
</evidence>
<dbReference type="GO" id="GO:1901255">
    <property type="term" value="P:nucleotide-excision repair involved in interstrand cross-link repair"/>
    <property type="evidence" value="ECO:0007669"/>
    <property type="project" value="TreeGrafter"/>
</dbReference>
<evidence type="ECO:0000256" key="8">
    <source>
        <dbReference type="ARBA" id="ARBA00023204"/>
    </source>
</evidence>
<dbReference type="PANTHER" id="PTHR10150">
    <property type="entry name" value="DNA REPAIR ENDONUCLEASE XPF"/>
    <property type="match status" value="1"/>
</dbReference>
<reference evidence="11" key="1">
    <citation type="submission" date="2023-08" db="EMBL/GenBank/DDBJ databases">
        <authorList>
            <person name="Audoor S."/>
            <person name="Bilcke G."/>
        </authorList>
    </citation>
    <scope>NUCLEOTIDE SEQUENCE</scope>
</reference>
<organism evidence="11 12">
    <name type="scientific">Cylindrotheca closterium</name>
    <dbReference type="NCBI Taxonomy" id="2856"/>
    <lineage>
        <taxon>Eukaryota</taxon>
        <taxon>Sar</taxon>
        <taxon>Stramenopiles</taxon>
        <taxon>Ochrophyta</taxon>
        <taxon>Bacillariophyta</taxon>
        <taxon>Bacillariophyceae</taxon>
        <taxon>Bacillariophycidae</taxon>
        <taxon>Bacillariales</taxon>
        <taxon>Bacillariaceae</taxon>
        <taxon>Cylindrotheca</taxon>
    </lineage>
</organism>
<feature type="domain" description="ERCC4" evidence="10">
    <location>
        <begin position="736"/>
        <end position="816"/>
    </location>
</feature>
<dbReference type="AlphaFoldDB" id="A0AAD2JN72"/>
<dbReference type="GO" id="GO:0003697">
    <property type="term" value="F:single-stranded DNA binding"/>
    <property type="evidence" value="ECO:0007669"/>
    <property type="project" value="TreeGrafter"/>
</dbReference>
<evidence type="ECO:0000256" key="3">
    <source>
        <dbReference type="ARBA" id="ARBA00022722"/>
    </source>
</evidence>
<keyword evidence="5" id="KW-0227">DNA damage</keyword>
<dbReference type="FunFam" id="3.40.50.10130:FF:000002">
    <property type="entry name" value="DNA repair endonuclease XPF"/>
    <property type="match status" value="1"/>
</dbReference>
<accession>A0AAD2JN72</accession>
<dbReference type="Gene3D" id="1.10.150.20">
    <property type="entry name" value="5' to 3' exonuclease, C-terminal subdomain"/>
    <property type="match status" value="1"/>
</dbReference>
<evidence type="ECO:0000313" key="12">
    <source>
        <dbReference type="Proteomes" id="UP001295423"/>
    </source>
</evidence>
<evidence type="ECO:0000256" key="2">
    <source>
        <dbReference type="ARBA" id="ARBA00010015"/>
    </source>
</evidence>
<dbReference type="GO" id="GO:0000724">
    <property type="term" value="P:double-strand break repair via homologous recombination"/>
    <property type="evidence" value="ECO:0007669"/>
    <property type="project" value="TreeGrafter"/>
</dbReference>
<keyword evidence="12" id="KW-1185">Reference proteome</keyword>
<evidence type="ECO:0000256" key="1">
    <source>
        <dbReference type="ARBA" id="ARBA00004123"/>
    </source>
</evidence>
<dbReference type="PANTHER" id="PTHR10150:SF0">
    <property type="entry name" value="DNA REPAIR ENDONUCLEASE XPF"/>
    <property type="match status" value="1"/>
</dbReference>
<dbReference type="InterPro" id="IPR006166">
    <property type="entry name" value="ERCC4_domain"/>
</dbReference>
<keyword evidence="4" id="KW-0255">Endonuclease</keyword>
<gene>
    <name evidence="11" type="ORF">CYCCA115_LOCUS21095</name>
</gene>
<evidence type="ECO:0000256" key="9">
    <source>
        <dbReference type="ARBA" id="ARBA00023242"/>
    </source>
</evidence>
<dbReference type="EMBL" id="CAKOGP040002202">
    <property type="protein sequence ID" value="CAJ1965397.1"/>
    <property type="molecule type" value="Genomic_DNA"/>
</dbReference>
<dbReference type="SUPFAM" id="SSF47781">
    <property type="entry name" value="RuvA domain 2-like"/>
    <property type="match status" value="1"/>
</dbReference>
<evidence type="ECO:0000256" key="4">
    <source>
        <dbReference type="ARBA" id="ARBA00022759"/>
    </source>
</evidence>
<keyword evidence="3" id="KW-0540">Nuclease</keyword>
<evidence type="ECO:0000256" key="6">
    <source>
        <dbReference type="ARBA" id="ARBA00022801"/>
    </source>
</evidence>
<keyword evidence="7" id="KW-0238">DNA-binding</keyword>
<keyword evidence="8" id="KW-0234">DNA repair</keyword>
<keyword evidence="9" id="KW-0539">Nucleus</keyword>
<dbReference type="InterPro" id="IPR010994">
    <property type="entry name" value="RuvA_2-like"/>
</dbReference>
<comment type="similarity">
    <text evidence="2">Belongs to the XPF family.</text>
</comment>
<dbReference type="InterPro" id="IPR047520">
    <property type="entry name" value="XPF_nuclease"/>
</dbReference>
<dbReference type="GO" id="GO:0003684">
    <property type="term" value="F:damaged DNA binding"/>
    <property type="evidence" value="ECO:0007669"/>
    <property type="project" value="TreeGrafter"/>
</dbReference>
<dbReference type="GO" id="GO:0000014">
    <property type="term" value="F:single-stranded DNA endodeoxyribonuclease activity"/>
    <property type="evidence" value="ECO:0007669"/>
    <property type="project" value="TreeGrafter"/>
</dbReference>
<protein>
    <recommendedName>
        <fullName evidence="10">ERCC4 domain-containing protein</fullName>
    </recommendedName>
</protein>